<dbReference type="NCBIfam" id="NF010228">
    <property type="entry name" value="PRK13682.1-3"/>
    <property type="match status" value="1"/>
</dbReference>
<dbReference type="Pfam" id="PF07043">
    <property type="entry name" value="DUF1328"/>
    <property type="match status" value="1"/>
</dbReference>
<dbReference type="HAMAP" id="MF_01361">
    <property type="entry name" value="UPF0391"/>
    <property type="match status" value="1"/>
</dbReference>
<keyword evidence="2 5" id="KW-0812">Transmembrane</keyword>
<name>A0A4R3MCP9_9HYPH</name>
<evidence type="ECO:0000313" key="6">
    <source>
        <dbReference type="EMBL" id="TCT10643.1"/>
    </source>
</evidence>
<protein>
    <recommendedName>
        <fullName evidence="5">UPF0391 membrane protein EDC22_105142</fullName>
    </recommendedName>
</protein>
<reference evidence="6 7" key="1">
    <citation type="submission" date="2019-03" db="EMBL/GenBank/DDBJ databases">
        <title>Genomic Encyclopedia of Type Strains, Phase IV (KMG-IV): sequencing the most valuable type-strain genomes for metagenomic binning, comparative biology and taxonomic classification.</title>
        <authorList>
            <person name="Goeker M."/>
        </authorList>
    </citation>
    <scope>NUCLEOTIDE SEQUENCE [LARGE SCALE GENOMIC DNA]</scope>
    <source>
        <strain evidence="6 7">DSM 19345</strain>
    </source>
</reference>
<dbReference type="GO" id="GO:0005886">
    <property type="term" value="C:plasma membrane"/>
    <property type="evidence" value="ECO:0007669"/>
    <property type="project" value="UniProtKB-SubCell"/>
</dbReference>
<accession>A0A4R3MCP9</accession>
<comment type="similarity">
    <text evidence="5">Belongs to the UPF0391 family.</text>
</comment>
<feature type="transmembrane region" description="Helical" evidence="5">
    <location>
        <begin position="29"/>
        <end position="51"/>
    </location>
</feature>
<keyword evidence="1 5" id="KW-1003">Cell membrane</keyword>
<dbReference type="InterPro" id="IPR009760">
    <property type="entry name" value="DUF1328"/>
</dbReference>
<keyword evidence="4 5" id="KW-0472">Membrane</keyword>
<evidence type="ECO:0000256" key="2">
    <source>
        <dbReference type="ARBA" id="ARBA00022692"/>
    </source>
</evidence>
<gene>
    <name evidence="6" type="ORF">EDC22_105142</name>
</gene>
<keyword evidence="3 5" id="KW-1133">Transmembrane helix</keyword>
<dbReference type="AlphaFoldDB" id="A0A4R3MCP9"/>
<evidence type="ECO:0000313" key="7">
    <source>
        <dbReference type="Proteomes" id="UP000295678"/>
    </source>
</evidence>
<sequence length="54" mass="5745">MLYWALLFLIVAVIAGAFGFGGVASASVGIAQVLFFIFLIALVVSVVMHFARRA</sequence>
<dbReference type="RefSeq" id="WP_132806490.1">
    <property type="nucleotide sequence ID" value="NZ_SMAK01000005.1"/>
</dbReference>
<dbReference type="Proteomes" id="UP000295678">
    <property type="component" value="Unassembled WGS sequence"/>
</dbReference>
<evidence type="ECO:0000256" key="3">
    <source>
        <dbReference type="ARBA" id="ARBA00022989"/>
    </source>
</evidence>
<keyword evidence="7" id="KW-1185">Reference proteome</keyword>
<comment type="subcellular location">
    <subcellularLocation>
        <location evidence="5">Cell membrane</location>
        <topology evidence="5">Single-pass membrane protein</topology>
    </subcellularLocation>
</comment>
<evidence type="ECO:0000256" key="5">
    <source>
        <dbReference type="HAMAP-Rule" id="MF_01361"/>
    </source>
</evidence>
<comment type="caution">
    <text evidence="6">The sequence shown here is derived from an EMBL/GenBank/DDBJ whole genome shotgun (WGS) entry which is preliminary data.</text>
</comment>
<evidence type="ECO:0000256" key="4">
    <source>
        <dbReference type="ARBA" id="ARBA00023136"/>
    </source>
</evidence>
<organism evidence="6 7">
    <name type="scientific">Tepidamorphus gemmatus</name>
    <dbReference type="NCBI Taxonomy" id="747076"/>
    <lineage>
        <taxon>Bacteria</taxon>
        <taxon>Pseudomonadati</taxon>
        <taxon>Pseudomonadota</taxon>
        <taxon>Alphaproteobacteria</taxon>
        <taxon>Hyphomicrobiales</taxon>
        <taxon>Tepidamorphaceae</taxon>
        <taxon>Tepidamorphus</taxon>
    </lineage>
</organism>
<dbReference type="PIRSF" id="PIRSF036466">
    <property type="entry name" value="UCP036466"/>
    <property type="match status" value="1"/>
</dbReference>
<dbReference type="EMBL" id="SMAK01000005">
    <property type="protein sequence ID" value="TCT10643.1"/>
    <property type="molecule type" value="Genomic_DNA"/>
</dbReference>
<proteinExistence type="inferred from homology"/>
<evidence type="ECO:0000256" key="1">
    <source>
        <dbReference type="ARBA" id="ARBA00022475"/>
    </source>
</evidence>